<comment type="caution">
    <text evidence="1">The sequence shown here is derived from an EMBL/GenBank/DDBJ whole genome shotgun (WGS) entry which is preliminary data.</text>
</comment>
<evidence type="ECO:0000313" key="2">
    <source>
        <dbReference type="Proteomes" id="UP000186091"/>
    </source>
</evidence>
<dbReference type="RefSeq" id="WP_020309578.1">
    <property type="nucleotide sequence ID" value="NZ_JAAOYN010000001.1"/>
</dbReference>
<evidence type="ECO:0000313" key="1">
    <source>
        <dbReference type="EMBL" id="OKX83407.1"/>
    </source>
</evidence>
<name>A0AB36IF61_CORGT</name>
<organism evidence="1 2">
    <name type="scientific">Corynebacterium glutamicum</name>
    <name type="common">Brevibacterium saccharolyticum</name>
    <dbReference type="NCBI Taxonomy" id="1718"/>
    <lineage>
        <taxon>Bacteria</taxon>
        <taxon>Bacillati</taxon>
        <taxon>Actinomycetota</taxon>
        <taxon>Actinomycetes</taxon>
        <taxon>Mycobacteriales</taxon>
        <taxon>Corynebacteriaceae</taxon>
        <taxon>Corynebacterium</taxon>
    </lineage>
</organism>
<protein>
    <submittedName>
        <fullName evidence="1">Uncharacterized protein</fullName>
    </submittedName>
</protein>
<reference evidence="1 2" key="1">
    <citation type="submission" date="2015-12" db="EMBL/GenBank/DDBJ databases">
        <title>Genome sequence of Corynebacterium AS 1.542.</title>
        <authorList>
            <person name="Yang J."/>
            <person name="Yang S."/>
        </authorList>
    </citation>
    <scope>NUCLEOTIDE SEQUENCE [LARGE SCALE GENOMIC DNA]</scope>
    <source>
        <strain evidence="1 2">AS 1.542</strain>
    </source>
</reference>
<sequence>MRSFQSILDLVNSASEVATKIVLKRFEKRITSETDWVPYQRFSLWSVGSPLTIERKGPDVRVSKDNTAILQRYQRPEAEGLISYFMDPKPWINELAGLNLDDVSEDTVAGRTVLVVPLSNVILSIDAEFGMILTAENDIEKIHAISVELLEKWRSSHYPEPHFPAAVLPPASTGNRNLRVLCPEFSIPSVNVGDQVLLFLTFDQTLPPVDQLETTRRGYADPIQLDYDHRQYRFHADGWDAIISTVEPLHDEEELTGYFLHRLDPDSAYPTIAVVTAAHYHGTDAIIDVTLDGVHPPKNQETLEGISTSTSDGDIFWLSDESLPFVRGFSVSTGELLHEISIPTFQEIVLDSANRARVKQKQWPHDFSDCKGKTWELPDLKEVFEAVPSIPAGWRLLDSFGKNLHNVTRENPRLNDNFWLQTILRLKPFKAVDLDIGRSIITAIYPYGDQIYLRASNHHITFNQDLEILNVEVFGDPEVPESGLVYLPPGDSPTLGFPTGTLMMFHKQERTYAFHDPETTEQLTTVNLDRNSFSVAYSSRTKIVVALKNPESHFIDKLLVWEPQTGWREQNLER</sequence>
<proteinExistence type="predicted"/>
<gene>
    <name evidence="1" type="ORF">AUP69_03525</name>
</gene>
<accession>A0AB36IF61</accession>
<dbReference type="Proteomes" id="UP000186091">
    <property type="component" value="Unassembled WGS sequence"/>
</dbReference>
<dbReference type="AlphaFoldDB" id="A0AB36IF61"/>
<dbReference type="EMBL" id="LOQT01000012">
    <property type="protein sequence ID" value="OKX83407.1"/>
    <property type="molecule type" value="Genomic_DNA"/>
</dbReference>